<dbReference type="RefSeq" id="WP_213170755.1">
    <property type="nucleotide sequence ID" value="NZ_CP070496.1"/>
</dbReference>
<comment type="function">
    <text evidence="9">Catalyzes the conversion of inosine 5'-phosphate (IMP) to xanthosine 5'-phosphate (XMP), the first committed and rate-limiting step in the de novo synthesis of guanine nucleotides, and therefore plays an important role in the regulation of cell growth.</text>
</comment>
<keyword evidence="6 9" id="KW-0630">Potassium</keyword>
<dbReference type="GO" id="GO:0000166">
    <property type="term" value="F:nucleotide binding"/>
    <property type="evidence" value="ECO:0007669"/>
    <property type="project" value="UniProtKB-UniRule"/>
</dbReference>
<feature type="region of interest" description="Disordered" evidence="15">
    <location>
        <begin position="1"/>
        <end position="25"/>
    </location>
</feature>
<keyword evidence="3 9" id="KW-0479">Metal-binding</keyword>
<feature type="active site" description="Thioimidate intermediate" evidence="9 10">
    <location>
        <position position="333"/>
    </location>
</feature>
<feature type="active site" description="Proton acceptor" evidence="9 10">
    <location>
        <position position="435"/>
    </location>
</feature>
<evidence type="ECO:0000256" key="7">
    <source>
        <dbReference type="ARBA" id="ARBA00023002"/>
    </source>
</evidence>
<dbReference type="KEGG" id="nav:JQS30_13430"/>
<feature type="binding site" description="in other chain" evidence="9 12">
    <location>
        <position position="330"/>
    </location>
    <ligand>
        <name>K(+)</name>
        <dbReference type="ChEBI" id="CHEBI:29103"/>
        <note>ligand shared between two tetrameric partners</note>
    </ligand>
</feature>
<keyword evidence="9" id="KW-0658">Purine biosynthesis</keyword>
<dbReference type="GO" id="GO:0003938">
    <property type="term" value="F:IMP dehydrogenase activity"/>
    <property type="evidence" value="ECO:0007669"/>
    <property type="project" value="UniProtKB-UniRule"/>
</dbReference>
<feature type="binding site" evidence="9">
    <location>
        <begin position="389"/>
        <end position="390"/>
    </location>
    <ligand>
        <name>IMP</name>
        <dbReference type="ChEBI" id="CHEBI:58053"/>
    </ligand>
</feature>
<feature type="binding site" evidence="9">
    <location>
        <position position="505"/>
    </location>
    <ligand>
        <name>K(+)</name>
        <dbReference type="ChEBI" id="CHEBI:29103"/>
        <note>ligand shared between two tetrameric partners</note>
    </ligand>
</feature>
<dbReference type="AlphaFoldDB" id="A0A895XIH5"/>
<feature type="binding site" description="in other chain" evidence="9 12">
    <location>
        <position position="328"/>
    </location>
    <ligand>
        <name>K(+)</name>
        <dbReference type="ChEBI" id="CHEBI:29103"/>
        <note>ligand shared between two tetrameric partners</note>
    </ligand>
</feature>
<evidence type="ECO:0000256" key="12">
    <source>
        <dbReference type="PIRSR" id="PIRSR000130-4"/>
    </source>
</evidence>
<dbReference type="InterPro" id="IPR013785">
    <property type="entry name" value="Aldolase_TIM"/>
</dbReference>
<dbReference type="GO" id="GO:0006177">
    <property type="term" value="P:GMP biosynthetic process"/>
    <property type="evidence" value="ECO:0007669"/>
    <property type="project" value="UniProtKB-UniRule"/>
</dbReference>
<feature type="binding site" evidence="9">
    <location>
        <position position="506"/>
    </location>
    <ligand>
        <name>K(+)</name>
        <dbReference type="ChEBI" id="CHEBI:29103"/>
        <note>ligand shared between two tetrameric partners</note>
    </ligand>
</feature>
<dbReference type="GO" id="GO:0006183">
    <property type="term" value="P:GTP biosynthetic process"/>
    <property type="evidence" value="ECO:0007669"/>
    <property type="project" value="TreeGrafter"/>
</dbReference>
<evidence type="ECO:0000256" key="2">
    <source>
        <dbReference type="ARBA" id="ARBA00011881"/>
    </source>
</evidence>
<dbReference type="SUPFAM" id="SSF51412">
    <property type="entry name" value="Inosine monophosphate dehydrogenase (IMPDH)"/>
    <property type="match status" value="1"/>
</dbReference>
<evidence type="ECO:0000313" key="17">
    <source>
        <dbReference type="EMBL" id="QSB04757.1"/>
    </source>
</evidence>
<comment type="cofactor">
    <cofactor evidence="9">
        <name>K(+)</name>
        <dbReference type="ChEBI" id="CHEBI:29103"/>
    </cofactor>
</comment>
<feature type="binding site" description="in other chain" evidence="9 12">
    <location>
        <position position="333"/>
    </location>
    <ligand>
        <name>K(+)</name>
        <dbReference type="ChEBI" id="CHEBI:29103"/>
        <note>ligand shared between two tetrameric partners</note>
    </ligand>
</feature>
<protein>
    <recommendedName>
        <fullName evidence="9">Inosine-5'-monophosphate dehydrogenase</fullName>
        <shortName evidence="9">IMP dehydrogenase</shortName>
        <shortName evidence="9">IMPD</shortName>
        <shortName evidence="9">IMPDH</shortName>
        <ecNumber evidence="9">1.1.1.205</ecNumber>
    </recommendedName>
</protein>
<dbReference type="PANTHER" id="PTHR11911:SF111">
    <property type="entry name" value="INOSINE-5'-MONOPHOSPHATE DEHYDROGENASE"/>
    <property type="match status" value="1"/>
</dbReference>
<accession>A0A895XIH5</accession>
<dbReference type="SMART" id="SM01240">
    <property type="entry name" value="IMPDH"/>
    <property type="match status" value="1"/>
</dbReference>
<dbReference type="CDD" id="cd00381">
    <property type="entry name" value="IMPDH"/>
    <property type="match status" value="1"/>
</dbReference>
<comment type="pathway">
    <text evidence="9">Purine metabolism; XMP biosynthesis via de novo pathway; XMP from IMP: step 1/1.</text>
</comment>
<keyword evidence="7 9" id="KW-0560">Oxidoreductase</keyword>
<dbReference type="UniPathway" id="UPA00601">
    <property type="reaction ID" value="UER00295"/>
</dbReference>
<reference evidence="17" key="1">
    <citation type="submission" date="2021-02" db="EMBL/GenBank/DDBJ databases">
        <title>Natronoglycomyces albus gen. nov., sp. nov, a haloalkaliphilic actinobacterium from a soda solonchak soil.</title>
        <authorList>
            <person name="Sorokin D.Y."/>
            <person name="Khijniak T.V."/>
            <person name="Zakharycheva A.P."/>
            <person name="Boueva O.V."/>
            <person name="Ariskina E.V."/>
            <person name="Hahnke R.L."/>
            <person name="Bunk B."/>
            <person name="Sproer C."/>
            <person name="Schumann P."/>
            <person name="Evtushenko L.I."/>
            <person name="Kublanov I.V."/>
        </authorList>
    </citation>
    <scope>NUCLEOTIDE SEQUENCE</scope>
    <source>
        <strain evidence="17">DSM 106290</strain>
    </source>
</reference>
<name>A0A895XIH5_9ACTN</name>
<comment type="activity regulation">
    <text evidence="9">Mycophenolic acid (MPA) is a non-competitive inhibitor that prevents formation of the closed enzyme conformation by binding to the same site as the amobile flap. In contrast, mizoribine monophosphate (MZP) is a competitive inhibitor that induces the closed conformation. MPA is a potent inhibitor of mammalian IMPDHs but a poor inhibitor of the bacterial enzymes. MZP is a more potent inhibitor of bacterial IMPDH.</text>
</comment>
<evidence type="ECO:0000256" key="11">
    <source>
        <dbReference type="PIRSR" id="PIRSR000130-3"/>
    </source>
</evidence>
<dbReference type="InterPro" id="IPR001093">
    <property type="entry name" value="IMP_DH_GMPRt"/>
</dbReference>
<keyword evidence="5 9" id="KW-0332">GMP biosynthesis</keyword>
<feature type="binding site" evidence="9">
    <location>
        <position position="450"/>
    </location>
    <ligand>
        <name>IMP</name>
        <dbReference type="ChEBI" id="CHEBI:58053"/>
    </ligand>
</feature>
<evidence type="ECO:0000256" key="6">
    <source>
        <dbReference type="ARBA" id="ARBA00022958"/>
    </source>
</evidence>
<evidence type="ECO:0000256" key="3">
    <source>
        <dbReference type="ARBA" id="ARBA00022723"/>
    </source>
</evidence>
<comment type="caution">
    <text evidence="9">Lacks conserved residue(s) required for the propagation of feature annotation.</text>
</comment>
<comment type="similarity">
    <text evidence="1 9 14">Belongs to the IMPDH/GMPR family.</text>
</comment>
<evidence type="ECO:0000259" key="16">
    <source>
        <dbReference type="PROSITE" id="PS51371"/>
    </source>
</evidence>
<dbReference type="PROSITE" id="PS51371">
    <property type="entry name" value="CBS"/>
    <property type="match status" value="2"/>
</dbReference>
<dbReference type="EC" id="1.1.1.205" evidence="9"/>
<evidence type="ECO:0000313" key="18">
    <source>
        <dbReference type="Proteomes" id="UP000662939"/>
    </source>
</evidence>
<dbReference type="SMART" id="SM00116">
    <property type="entry name" value="CBS"/>
    <property type="match status" value="2"/>
</dbReference>
<dbReference type="FunFam" id="3.20.20.70:FF:000003">
    <property type="entry name" value="GMP reductase"/>
    <property type="match status" value="1"/>
</dbReference>
<dbReference type="PANTHER" id="PTHR11911">
    <property type="entry name" value="INOSINE-5-MONOPHOSPHATE DEHYDROGENASE RELATED"/>
    <property type="match status" value="1"/>
</dbReference>
<dbReference type="InterPro" id="IPR046342">
    <property type="entry name" value="CBS_dom_sf"/>
</dbReference>
<dbReference type="SUPFAM" id="SSF54631">
    <property type="entry name" value="CBS-domain pair"/>
    <property type="match status" value="1"/>
</dbReference>
<evidence type="ECO:0000256" key="8">
    <source>
        <dbReference type="ARBA" id="ARBA00023122"/>
    </source>
</evidence>
<dbReference type="InterPro" id="IPR000644">
    <property type="entry name" value="CBS_dom"/>
</dbReference>
<evidence type="ECO:0000256" key="10">
    <source>
        <dbReference type="PIRSR" id="PIRSR000130-1"/>
    </source>
</evidence>
<dbReference type="EMBL" id="CP070496">
    <property type="protein sequence ID" value="QSB04757.1"/>
    <property type="molecule type" value="Genomic_DNA"/>
</dbReference>
<evidence type="ECO:0000256" key="4">
    <source>
        <dbReference type="ARBA" id="ARBA00022737"/>
    </source>
</evidence>
<dbReference type="GO" id="GO:0046872">
    <property type="term" value="F:metal ion binding"/>
    <property type="evidence" value="ECO:0007669"/>
    <property type="project" value="UniProtKB-UniRule"/>
</dbReference>
<keyword evidence="4" id="KW-0677">Repeat</keyword>
<dbReference type="CDD" id="cd04601">
    <property type="entry name" value="CBS_pair_IMPDH"/>
    <property type="match status" value="1"/>
</dbReference>
<dbReference type="NCBIfam" id="TIGR01302">
    <property type="entry name" value="IMP_dehydrog"/>
    <property type="match status" value="1"/>
</dbReference>
<evidence type="ECO:0000256" key="14">
    <source>
        <dbReference type="RuleBase" id="RU003927"/>
    </source>
</evidence>
<dbReference type="Proteomes" id="UP000662939">
    <property type="component" value="Chromosome"/>
</dbReference>
<feature type="binding site" evidence="9">
    <location>
        <begin position="366"/>
        <end position="368"/>
    </location>
    <ligand>
        <name>IMP</name>
        <dbReference type="ChEBI" id="CHEBI:58053"/>
    </ligand>
</feature>
<sequence>MAFSGDTGVNELSGGEISGSVAPSTPLGSAGPIPLGLTFDDVLLLPGESDIVPGEVATASQLTRNIRLATPLLTAPMDTVTEARMAIAMARLGGLGILHRNLSPEDQAEQVDLVKRSESGMVADPITCAPGDTLEQVDKTCARYRVSGLPVTDEDGILVGIITNRDMRFENDFSIPVSQVMTSRNLVTAPQGVSSDEALHLLKTNKIEKLPIVDADGRLKGLITVKDFAKREQYPDATKDDSGRLRVGAAIGVGEDQYNRAGQLVEAGADVLIVDSSHGHSRGVLNMISSVVKDFGDKADVIGGNIVTAEAARALIDAGVSGIKVGVGPGAICTTRVVAGVGAPQISAIMDTVSVARREGVPVIADGGIQYSGDVAKAIVAGASTVMMGQLFAGCAESPGDLIFMNGKQFKTYRGMGSLGAMQSRGQDKSFSKDRYFQQDISSNEKLVPEGVEGQVPYRGTLAQVVYQLVGGLRIAMGYTGAATIEAMHERGRLVRITAAGLKESHPHDIQMTVEAPNYHTR</sequence>
<feature type="binding site" evidence="9">
    <location>
        <position position="504"/>
    </location>
    <ligand>
        <name>K(+)</name>
        <dbReference type="ChEBI" id="CHEBI:29103"/>
        <note>ligand shared between two tetrameric partners</note>
    </ligand>
</feature>
<organism evidence="17 18">
    <name type="scientific">Natronoglycomyces albus</name>
    <dbReference type="NCBI Taxonomy" id="2811108"/>
    <lineage>
        <taxon>Bacteria</taxon>
        <taxon>Bacillati</taxon>
        <taxon>Actinomycetota</taxon>
        <taxon>Actinomycetes</taxon>
        <taxon>Glycomycetales</taxon>
        <taxon>Glycomycetaceae</taxon>
        <taxon>Natronoglycomyces</taxon>
    </lineage>
</organism>
<gene>
    <name evidence="9 17" type="primary">guaB</name>
    <name evidence="17" type="ORF">JQS30_13430</name>
</gene>
<evidence type="ECO:0000256" key="15">
    <source>
        <dbReference type="SAM" id="MobiDB-lite"/>
    </source>
</evidence>
<proteinExistence type="inferred from homology"/>
<dbReference type="Gene3D" id="3.20.20.70">
    <property type="entry name" value="Aldolase class I"/>
    <property type="match status" value="1"/>
</dbReference>
<feature type="domain" description="CBS" evidence="16">
    <location>
        <begin position="121"/>
        <end position="177"/>
    </location>
</feature>
<evidence type="ECO:0000256" key="5">
    <source>
        <dbReference type="ARBA" id="ARBA00022749"/>
    </source>
</evidence>
<keyword evidence="8 13" id="KW-0129">CBS domain</keyword>
<feature type="binding site" evidence="9">
    <location>
        <begin position="413"/>
        <end position="417"/>
    </location>
    <ligand>
        <name>IMP</name>
        <dbReference type="ChEBI" id="CHEBI:58053"/>
    </ligand>
</feature>
<dbReference type="PIRSF" id="PIRSF000130">
    <property type="entry name" value="IMPDH"/>
    <property type="match status" value="1"/>
</dbReference>
<dbReference type="InterPro" id="IPR005990">
    <property type="entry name" value="IMP_DH"/>
</dbReference>
<comment type="subunit">
    <text evidence="2 9">Homotetramer.</text>
</comment>
<feature type="domain" description="CBS" evidence="16">
    <location>
        <begin position="181"/>
        <end position="238"/>
    </location>
</feature>
<keyword evidence="9 11" id="KW-0520">NAD</keyword>
<dbReference type="HAMAP" id="MF_01964">
    <property type="entry name" value="IMPDH"/>
    <property type="match status" value="1"/>
</dbReference>
<comment type="catalytic activity">
    <reaction evidence="9">
        <text>IMP + NAD(+) + H2O = XMP + NADH + H(+)</text>
        <dbReference type="Rhea" id="RHEA:11708"/>
        <dbReference type="ChEBI" id="CHEBI:15377"/>
        <dbReference type="ChEBI" id="CHEBI:15378"/>
        <dbReference type="ChEBI" id="CHEBI:57464"/>
        <dbReference type="ChEBI" id="CHEBI:57540"/>
        <dbReference type="ChEBI" id="CHEBI:57945"/>
        <dbReference type="ChEBI" id="CHEBI:58053"/>
        <dbReference type="EC" id="1.1.1.205"/>
    </reaction>
</comment>
<evidence type="ECO:0000256" key="1">
    <source>
        <dbReference type="ARBA" id="ARBA00005502"/>
    </source>
</evidence>
<keyword evidence="18" id="KW-1185">Reference proteome</keyword>
<evidence type="ECO:0000256" key="9">
    <source>
        <dbReference type="HAMAP-Rule" id="MF_01964"/>
    </source>
</evidence>
<feature type="binding site" evidence="9 11">
    <location>
        <begin position="275"/>
        <end position="277"/>
    </location>
    <ligand>
        <name>NAD(+)</name>
        <dbReference type="ChEBI" id="CHEBI:57540"/>
    </ligand>
</feature>
<evidence type="ECO:0000256" key="13">
    <source>
        <dbReference type="PROSITE-ProRule" id="PRU00703"/>
    </source>
</evidence>
<dbReference type="Pfam" id="PF00478">
    <property type="entry name" value="IMPDH"/>
    <property type="match status" value="1"/>
</dbReference>
<dbReference type="Pfam" id="PF00571">
    <property type="entry name" value="CBS"/>
    <property type="match status" value="2"/>
</dbReference>
<feature type="binding site" evidence="9 11">
    <location>
        <begin position="326"/>
        <end position="328"/>
    </location>
    <ligand>
        <name>NAD(+)</name>
        <dbReference type="ChEBI" id="CHEBI:57540"/>
    </ligand>
</feature>